<dbReference type="InterPro" id="IPR032675">
    <property type="entry name" value="LRR_dom_sf"/>
</dbReference>
<protein>
    <submittedName>
        <fullName evidence="4">Uncharacterized protein</fullName>
    </submittedName>
</protein>
<evidence type="ECO:0000259" key="2">
    <source>
        <dbReference type="Pfam" id="PF00646"/>
    </source>
</evidence>
<accession>A0A5J9TVQ0</accession>
<dbReference type="Pfam" id="PF00646">
    <property type="entry name" value="F-box"/>
    <property type="match status" value="1"/>
</dbReference>
<dbReference type="AlphaFoldDB" id="A0A5J9TVQ0"/>
<dbReference type="SUPFAM" id="SSF81383">
    <property type="entry name" value="F-box domain"/>
    <property type="match status" value="1"/>
</dbReference>
<dbReference type="Pfam" id="PF23622">
    <property type="entry name" value="LRR_At1g61320_AtMIF1"/>
    <property type="match status" value="1"/>
</dbReference>
<keyword evidence="5" id="KW-1185">Reference proteome</keyword>
<dbReference type="SUPFAM" id="SSF52047">
    <property type="entry name" value="RNI-like"/>
    <property type="match status" value="1"/>
</dbReference>
<dbReference type="Proteomes" id="UP000324897">
    <property type="component" value="Unassembled WGS sequence"/>
</dbReference>
<dbReference type="InterPro" id="IPR001810">
    <property type="entry name" value="F-box_dom"/>
</dbReference>
<dbReference type="Gene3D" id="3.80.10.10">
    <property type="entry name" value="Ribonuclease Inhibitor"/>
    <property type="match status" value="1"/>
</dbReference>
<evidence type="ECO:0000313" key="4">
    <source>
        <dbReference type="EMBL" id="TVU15480.1"/>
    </source>
</evidence>
<evidence type="ECO:0000256" key="1">
    <source>
        <dbReference type="SAM" id="MobiDB-lite"/>
    </source>
</evidence>
<dbReference type="CDD" id="cd22160">
    <property type="entry name" value="F-box_AtFBL13-like"/>
    <property type="match status" value="1"/>
</dbReference>
<dbReference type="InterPro" id="IPR053781">
    <property type="entry name" value="F-box_AtFBL13-like"/>
</dbReference>
<evidence type="ECO:0000259" key="3">
    <source>
        <dbReference type="Pfam" id="PF23622"/>
    </source>
</evidence>
<evidence type="ECO:0000313" key="5">
    <source>
        <dbReference type="Proteomes" id="UP000324897"/>
    </source>
</evidence>
<comment type="caution">
    <text evidence="4">The sequence shown here is derived from an EMBL/GenBank/DDBJ whole genome shotgun (WGS) entry which is preliminary data.</text>
</comment>
<gene>
    <name evidence="4" type="ORF">EJB05_39003</name>
</gene>
<feature type="region of interest" description="Disordered" evidence="1">
    <location>
        <begin position="1"/>
        <end position="23"/>
    </location>
</feature>
<organism evidence="4 5">
    <name type="scientific">Eragrostis curvula</name>
    <name type="common">weeping love grass</name>
    <dbReference type="NCBI Taxonomy" id="38414"/>
    <lineage>
        <taxon>Eukaryota</taxon>
        <taxon>Viridiplantae</taxon>
        <taxon>Streptophyta</taxon>
        <taxon>Embryophyta</taxon>
        <taxon>Tracheophyta</taxon>
        <taxon>Spermatophyta</taxon>
        <taxon>Magnoliopsida</taxon>
        <taxon>Liliopsida</taxon>
        <taxon>Poales</taxon>
        <taxon>Poaceae</taxon>
        <taxon>PACMAD clade</taxon>
        <taxon>Chloridoideae</taxon>
        <taxon>Eragrostideae</taxon>
        <taxon>Eragrostidinae</taxon>
        <taxon>Eragrostis</taxon>
    </lineage>
</organism>
<feature type="compositionally biased region" description="Basic and acidic residues" evidence="1">
    <location>
        <begin position="14"/>
        <end position="23"/>
    </location>
</feature>
<feature type="domain" description="F-box" evidence="2">
    <location>
        <begin position="23"/>
        <end position="58"/>
    </location>
</feature>
<reference evidence="4 5" key="1">
    <citation type="journal article" date="2019" name="Sci. Rep.">
        <title>A high-quality genome of Eragrostis curvula grass provides insights into Poaceae evolution and supports new strategies to enhance forage quality.</title>
        <authorList>
            <person name="Carballo J."/>
            <person name="Santos B.A.C.M."/>
            <person name="Zappacosta D."/>
            <person name="Garbus I."/>
            <person name="Selva J.P."/>
            <person name="Gallo C.A."/>
            <person name="Diaz A."/>
            <person name="Albertini E."/>
            <person name="Caccamo M."/>
            <person name="Echenique V."/>
        </authorList>
    </citation>
    <scope>NUCLEOTIDE SEQUENCE [LARGE SCALE GENOMIC DNA]</scope>
    <source>
        <strain evidence="5">cv. Victoria</strain>
        <tissue evidence="4">Leaf</tissue>
    </source>
</reference>
<dbReference type="EMBL" id="RWGY01000031">
    <property type="protein sequence ID" value="TVU15480.1"/>
    <property type="molecule type" value="Genomic_DNA"/>
</dbReference>
<feature type="domain" description="At1g61320/AtMIF1 LRR" evidence="3">
    <location>
        <begin position="178"/>
        <end position="447"/>
    </location>
</feature>
<dbReference type="InterPro" id="IPR055357">
    <property type="entry name" value="LRR_At1g61320_AtMIF1"/>
</dbReference>
<dbReference type="PANTHER" id="PTHR32153">
    <property type="entry name" value="OJ000223_09.16 PROTEIN"/>
    <property type="match status" value="1"/>
</dbReference>
<dbReference type="InterPro" id="IPR044997">
    <property type="entry name" value="F-box_plant"/>
</dbReference>
<proteinExistence type="predicted"/>
<name>A0A5J9TVQ0_9POAL</name>
<dbReference type="Gramene" id="TVU15480">
    <property type="protein sequence ID" value="TVU15480"/>
    <property type="gene ID" value="EJB05_39003"/>
</dbReference>
<dbReference type="InterPro" id="IPR036047">
    <property type="entry name" value="F-box-like_dom_sf"/>
</dbReference>
<sequence length="480" mass="55652">MTDSSRQEFIGVETQEHEQEDRLSKLPDDVLMHILDKLERLSDAVRTCVLSKRWRHLAGLHSEIVLDVTHYQPKVAGPGYTLQELVQANVSVVEATKSILAHRSQNTIKNLSIRFYARDESIDIVRSVDKAMENREILEAEFSIVSEILEAYCTDDDMLNYGRRFMTFIDACPRAFGGLTALLIRNMRLGKSDFYSVLSTCKKLEYLSLRNCDAGINSELQIEHSRLAELTIVSCEFERVVLKWLPRLTHLTCRNWLFSQDKYPLSFAHVPELCALILNLSGTTLHKTLVLSEFLGNAVISKLDLNFACQRIWIQPEAPKLLYPKLQNLQIVRLRYVHEECDLTWTVFFLEAAPLLTELHMQVWDHNCNSEYMKNNEFQEIYQKASNNLLNWEVQDGFKHYNLRKLIVEGFRVEEKFTSYVRCVMRVAVNVETVSLLESHLCARCQLYPSTAYPRTDKERDQTRKQISKRRSSAIKFSGI</sequence>
<dbReference type="Gene3D" id="1.20.1280.50">
    <property type="match status" value="1"/>
</dbReference>
<dbReference type="OrthoDB" id="692734at2759"/>